<evidence type="ECO:0008006" key="4">
    <source>
        <dbReference type="Google" id="ProtNLM"/>
    </source>
</evidence>
<organism evidence="2 3">
    <name type="scientific">Tetradesmus obliquus</name>
    <name type="common">Green alga</name>
    <name type="synonym">Acutodesmus obliquus</name>
    <dbReference type="NCBI Taxonomy" id="3088"/>
    <lineage>
        <taxon>Eukaryota</taxon>
        <taxon>Viridiplantae</taxon>
        <taxon>Chlorophyta</taxon>
        <taxon>core chlorophytes</taxon>
        <taxon>Chlorophyceae</taxon>
        <taxon>CS clade</taxon>
        <taxon>Sphaeropleales</taxon>
        <taxon>Scenedesmaceae</taxon>
        <taxon>Tetradesmus</taxon>
    </lineage>
</organism>
<feature type="compositionally biased region" description="Low complexity" evidence="1">
    <location>
        <begin position="52"/>
        <end position="87"/>
    </location>
</feature>
<dbReference type="Proteomes" id="UP001244341">
    <property type="component" value="Chromosome 1b"/>
</dbReference>
<evidence type="ECO:0000256" key="1">
    <source>
        <dbReference type="SAM" id="MobiDB-lite"/>
    </source>
</evidence>
<dbReference type="Gene3D" id="1.20.120.900">
    <property type="entry name" value="Pex19, mPTS binding domain"/>
    <property type="match status" value="1"/>
</dbReference>
<dbReference type="PANTHER" id="PTHR12774">
    <property type="entry name" value="PEROXISOMAL BIOGENESIS FACTOR 19"/>
    <property type="match status" value="1"/>
</dbReference>
<evidence type="ECO:0000313" key="2">
    <source>
        <dbReference type="EMBL" id="WIA09010.1"/>
    </source>
</evidence>
<dbReference type="InterPro" id="IPR038322">
    <property type="entry name" value="Pex19_C_sf"/>
</dbReference>
<proteinExistence type="predicted"/>
<feature type="region of interest" description="Disordered" evidence="1">
    <location>
        <begin position="17"/>
        <end position="107"/>
    </location>
</feature>
<feature type="region of interest" description="Disordered" evidence="1">
    <location>
        <begin position="322"/>
        <end position="349"/>
    </location>
</feature>
<gene>
    <name evidence="2" type="ORF">OEZ85_008424</name>
</gene>
<dbReference type="EMBL" id="CP126208">
    <property type="protein sequence ID" value="WIA09010.1"/>
    <property type="molecule type" value="Genomic_DNA"/>
</dbReference>
<feature type="region of interest" description="Disordered" evidence="1">
    <location>
        <begin position="154"/>
        <end position="207"/>
    </location>
</feature>
<accession>A0ABY8TJ12</accession>
<reference evidence="2 3" key="1">
    <citation type="submission" date="2023-05" db="EMBL/GenBank/DDBJ databases">
        <title>A 100% complete, gapless, phased diploid assembly of the Scenedesmus obliquus UTEX 3031 genome.</title>
        <authorList>
            <person name="Biondi T.C."/>
            <person name="Hanschen E.R."/>
            <person name="Kwon T."/>
            <person name="Eng W."/>
            <person name="Kruse C.P.S."/>
            <person name="Koehler S.I."/>
            <person name="Kunde Y."/>
            <person name="Gleasner C.D."/>
            <person name="You Mak K.T."/>
            <person name="Polle J."/>
            <person name="Hovde B.T."/>
            <person name="Starkenburg S.R."/>
        </authorList>
    </citation>
    <scope>NUCLEOTIDE SEQUENCE [LARGE SCALE GENOMIC DNA]</scope>
    <source>
        <strain evidence="2 3">DOE0152z</strain>
    </source>
</reference>
<name>A0ABY8TJ12_TETOB</name>
<dbReference type="Pfam" id="PF04614">
    <property type="entry name" value="Pex19"/>
    <property type="match status" value="1"/>
</dbReference>
<dbReference type="PANTHER" id="PTHR12774:SF2">
    <property type="entry name" value="PEROXISOMAL BIOGENESIS FACTOR 19"/>
    <property type="match status" value="1"/>
</dbReference>
<dbReference type="InterPro" id="IPR006708">
    <property type="entry name" value="Pex19"/>
</dbReference>
<evidence type="ECO:0000313" key="3">
    <source>
        <dbReference type="Proteomes" id="UP001244341"/>
    </source>
</evidence>
<feature type="compositionally biased region" description="Gly residues" evidence="1">
    <location>
        <begin position="326"/>
        <end position="336"/>
    </location>
</feature>
<keyword evidence="3" id="KW-1185">Reference proteome</keyword>
<protein>
    <recommendedName>
        <fullName evidence="4">Pex19-domain-containing protein</fullName>
    </recommendedName>
</protein>
<sequence length="365" mass="37186">MSQLDRFLDDALAGFDDDEEGFQHVGPPARVPVNVGAQAATSSGLAPPAAPQPAAQHSSSSSSHTPAGISQAGSNAPAAAVAAGSQAKGLPSLQFDPLKRKKKAKPAADPAAAAAAAAVGAAGDAARPALTPQVQQLQEDMAKLFSEWSQAMHPEADAEPDAAAAAASQQRGGSSVLAALAEQTQRTVEQQSRMRPPPAGPAAAAAAAAAGGGGEEMNAIVDVVMQHLLSKDVLYQPMKEIMEKYPPWLDRQAAGGSSSSGLSPEDLERYKAQYDCITQLVAAYESEPGNTAKIMALLQEMQACGEPPADIVQEMSSAIAADLPPGAGGEGEGGNPAAGMNLDGLDFGDVDLEQLPQELKNCPVQ</sequence>
<feature type="compositionally biased region" description="Polar residues" evidence="1">
    <location>
        <begin position="182"/>
        <end position="193"/>
    </location>
</feature>